<dbReference type="RefSeq" id="WP_268041713.1">
    <property type="nucleotide sequence ID" value="NZ_JAPQER010000007.1"/>
</dbReference>
<sequence>MKKVLIIILVIVTIIVVYNEYPRSGSFNELILSKYSGEQFNEIEITKGDTRKICKDIDKIDEFLEHLGQFQLVEYKKTVPCEMDDIYWISIYGNNNIIGTTIENRKFIYIYARDARKSGNYKIINDSLNIKYIEDFYLDLF</sequence>
<evidence type="ECO:0008006" key="3">
    <source>
        <dbReference type="Google" id="ProtNLM"/>
    </source>
</evidence>
<accession>A0ABT4D2B5</accession>
<gene>
    <name evidence="1" type="ORF">OW763_13705</name>
</gene>
<evidence type="ECO:0000313" key="1">
    <source>
        <dbReference type="EMBL" id="MCY6485387.1"/>
    </source>
</evidence>
<comment type="caution">
    <text evidence="1">The sequence shown here is derived from an EMBL/GenBank/DDBJ whole genome shotgun (WGS) entry which is preliminary data.</text>
</comment>
<evidence type="ECO:0000313" key="2">
    <source>
        <dbReference type="Proteomes" id="UP001078443"/>
    </source>
</evidence>
<organism evidence="1 2">
    <name type="scientific">Clostridium aestuarii</name>
    <dbReference type="NCBI Taxonomy" id="338193"/>
    <lineage>
        <taxon>Bacteria</taxon>
        <taxon>Bacillati</taxon>
        <taxon>Bacillota</taxon>
        <taxon>Clostridia</taxon>
        <taxon>Eubacteriales</taxon>
        <taxon>Clostridiaceae</taxon>
        <taxon>Clostridium</taxon>
    </lineage>
</organism>
<keyword evidence="2" id="KW-1185">Reference proteome</keyword>
<dbReference type="Proteomes" id="UP001078443">
    <property type="component" value="Unassembled WGS sequence"/>
</dbReference>
<name>A0ABT4D2B5_9CLOT</name>
<proteinExistence type="predicted"/>
<reference evidence="1" key="1">
    <citation type="submission" date="2022-12" db="EMBL/GenBank/DDBJ databases">
        <authorList>
            <person name="Wang J."/>
        </authorList>
    </citation>
    <scope>NUCLEOTIDE SEQUENCE</scope>
    <source>
        <strain evidence="1">HY-45-18</strain>
    </source>
</reference>
<dbReference type="EMBL" id="JAPQER010000007">
    <property type="protein sequence ID" value="MCY6485387.1"/>
    <property type="molecule type" value="Genomic_DNA"/>
</dbReference>
<protein>
    <recommendedName>
        <fullName evidence="3">Lipoprotein</fullName>
    </recommendedName>
</protein>